<dbReference type="EMBL" id="SLWX01000007">
    <property type="protein sequence ID" value="TCO75633.1"/>
    <property type="molecule type" value="Genomic_DNA"/>
</dbReference>
<dbReference type="RefSeq" id="WP_117317668.1">
    <property type="nucleotide sequence ID" value="NZ_QQSW01000009.1"/>
</dbReference>
<organism evidence="2 3">
    <name type="scientific">Chromatocurvus halotolerans</name>
    <dbReference type="NCBI Taxonomy" id="1132028"/>
    <lineage>
        <taxon>Bacteria</taxon>
        <taxon>Pseudomonadati</taxon>
        <taxon>Pseudomonadota</taxon>
        <taxon>Gammaproteobacteria</taxon>
        <taxon>Cellvibrionales</taxon>
        <taxon>Halieaceae</taxon>
        <taxon>Chromatocurvus</taxon>
    </lineage>
</organism>
<protein>
    <recommendedName>
        <fullName evidence="1">Transcriptional regulator SutA RNAP-binding domain-containing protein</fullName>
    </recommendedName>
</protein>
<dbReference type="AlphaFoldDB" id="A0A4R2KPJ1"/>
<keyword evidence="3" id="KW-1185">Reference proteome</keyword>
<dbReference type="Proteomes" id="UP000294980">
    <property type="component" value="Unassembled WGS sequence"/>
</dbReference>
<proteinExistence type="predicted"/>
<dbReference type="Pfam" id="PF20661">
    <property type="entry name" value="SutA-RBD"/>
    <property type="match status" value="1"/>
</dbReference>
<reference evidence="2 3" key="1">
    <citation type="submission" date="2019-03" db="EMBL/GenBank/DDBJ databases">
        <title>Genomic Encyclopedia of Type Strains, Phase IV (KMG-IV): sequencing the most valuable type-strain genomes for metagenomic binning, comparative biology and taxonomic classification.</title>
        <authorList>
            <person name="Goeker M."/>
        </authorList>
    </citation>
    <scope>NUCLEOTIDE SEQUENCE [LARGE SCALE GENOMIC DNA]</scope>
    <source>
        <strain evidence="2 3">DSM 23344</strain>
    </source>
</reference>
<feature type="domain" description="Transcriptional regulator SutA RNAP-binding" evidence="1">
    <location>
        <begin position="11"/>
        <end position="39"/>
    </location>
</feature>
<gene>
    <name evidence="2" type="ORF">EV688_10750</name>
</gene>
<dbReference type="InterPro" id="IPR049191">
    <property type="entry name" value="SutA_RBD"/>
</dbReference>
<sequence>MIRQSNTPNPAEKQRLRDAINRHVNQFLECGGKIRVIETPQKRSTERLLSPWHSEHEFDGLLD</sequence>
<evidence type="ECO:0000313" key="3">
    <source>
        <dbReference type="Proteomes" id="UP000294980"/>
    </source>
</evidence>
<evidence type="ECO:0000259" key="1">
    <source>
        <dbReference type="Pfam" id="PF20661"/>
    </source>
</evidence>
<evidence type="ECO:0000313" key="2">
    <source>
        <dbReference type="EMBL" id="TCO75633.1"/>
    </source>
</evidence>
<accession>A0A4R2KPJ1</accession>
<dbReference type="OrthoDB" id="5741519at2"/>
<comment type="caution">
    <text evidence="2">The sequence shown here is derived from an EMBL/GenBank/DDBJ whole genome shotgun (WGS) entry which is preliminary data.</text>
</comment>
<name>A0A4R2KPJ1_9GAMM</name>